<name>A0A563VKZ0_9CYAN</name>
<evidence type="ECO:0000313" key="1">
    <source>
        <dbReference type="EMBL" id="VEP11975.1"/>
    </source>
</evidence>
<dbReference type="AlphaFoldDB" id="A0A563VKZ0"/>
<gene>
    <name evidence="1" type="ORF">H1P_1290015</name>
</gene>
<dbReference type="EMBL" id="CAACVJ010000034">
    <property type="protein sequence ID" value="VEP11975.1"/>
    <property type="molecule type" value="Genomic_DNA"/>
</dbReference>
<reference evidence="1 2" key="1">
    <citation type="submission" date="2019-01" db="EMBL/GenBank/DDBJ databases">
        <authorList>
            <person name="Brito A."/>
        </authorList>
    </citation>
    <scope>NUCLEOTIDE SEQUENCE [LARGE SCALE GENOMIC DNA]</scope>
    <source>
        <strain evidence="1">1</strain>
    </source>
</reference>
<proteinExistence type="predicted"/>
<sequence length="44" mass="4994">MQKKRADPADPSHWVFIPVTLGVYTHRIWGQGNAAQDRRGFLAT</sequence>
<protein>
    <submittedName>
        <fullName evidence="1">Uncharacterized protein</fullName>
    </submittedName>
</protein>
<accession>A0A563VKZ0</accession>
<keyword evidence="2" id="KW-1185">Reference proteome</keyword>
<evidence type="ECO:0000313" key="2">
    <source>
        <dbReference type="Proteomes" id="UP000320055"/>
    </source>
</evidence>
<dbReference type="Proteomes" id="UP000320055">
    <property type="component" value="Unassembled WGS sequence"/>
</dbReference>
<organism evidence="1 2">
    <name type="scientific">Hyella patelloides LEGE 07179</name>
    <dbReference type="NCBI Taxonomy" id="945734"/>
    <lineage>
        <taxon>Bacteria</taxon>
        <taxon>Bacillati</taxon>
        <taxon>Cyanobacteriota</taxon>
        <taxon>Cyanophyceae</taxon>
        <taxon>Pleurocapsales</taxon>
        <taxon>Hyellaceae</taxon>
        <taxon>Hyella</taxon>
    </lineage>
</organism>